<evidence type="ECO:0000313" key="2">
    <source>
        <dbReference type="Proteomes" id="UP000295510"/>
    </source>
</evidence>
<organism evidence="1 2">
    <name type="scientific">Tepidicella xavieri</name>
    <dbReference type="NCBI Taxonomy" id="360241"/>
    <lineage>
        <taxon>Bacteria</taxon>
        <taxon>Pseudomonadati</taxon>
        <taxon>Pseudomonadota</taxon>
        <taxon>Betaproteobacteria</taxon>
        <taxon>Burkholderiales</taxon>
        <taxon>Tepidicella</taxon>
    </lineage>
</organism>
<dbReference type="Pfam" id="PF05069">
    <property type="entry name" value="Phage_tail_S"/>
    <property type="match status" value="1"/>
</dbReference>
<sequence length="157" mass="17139">MIHIEVDDREVRAALENLQRRVSDLTPVMHDIGQVLVEGMRARLRDSRDVEGRPFAPNSPVTLARKKGTRPLVDSGMMASQFAYQAGRDYVEAGSNAVQAATLHFGAKRGAHGKTRRGAPIPWGDIPARPFVGLSSEDKEAVLETIAEALERAAQGR</sequence>
<name>A0A4R6U5Y5_9BURK</name>
<dbReference type="Proteomes" id="UP000295510">
    <property type="component" value="Unassembled WGS sequence"/>
</dbReference>
<proteinExistence type="predicted"/>
<dbReference type="RefSeq" id="WP_133598650.1">
    <property type="nucleotide sequence ID" value="NZ_SNYL01000014.1"/>
</dbReference>
<reference evidence="1 2" key="1">
    <citation type="submission" date="2019-03" db="EMBL/GenBank/DDBJ databases">
        <title>Genomic Encyclopedia of Type Strains, Phase IV (KMG-IV): sequencing the most valuable type-strain genomes for metagenomic binning, comparative biology and taxonomic classification.</title>
        <authorList>
            <person name="Goeker M."/>
        </authorList>
    </citation>
    <scope>NUCLEOTIDE SEQUENCE [LARGE SCALE GENOMIC DNA]</scope>
    <source>
        <strain evidence="1 2">DSM 19605</strain>
    </source>
</reference>
<gene>
    <name evidence="1" type="ORF">DFR43_11467</name>
</gene>
<comment type="caution">
    <text evidence="1">The sequence shown here is derived from an EMBL/GenBank/DDBJ whole genome shotgun (WGS) entry which is preliminary data.</text>
</comment>
<dbReference type="InterPro" id="IPR006522">
    <property type="entry name" value="Phage_virion_morphogenesis"/>
</dbReference>
<dbReference type="AlphaFoldDB" id="A0A4R6U5Y5"/>
<dbReference type="OrthoDB" id="2081253at2"/>
<protein>
    <submittedName>
        <fullName evidence="1">Phage gpG-like protein</fullName>
    </submittedName>
</protein>
<dbReference type="EMBL" id="SNYL01000014">
    <property type="protein sequence ID" value="TDQ40982.1"/>
    <property type="molecule type" value="Genomic_DNA"/>
</dbReference>
<accession>A0A4R6U5Y5</accession>
<evidence type="ECO:0000313" key="1">
    <source>
        <dbReference type="EMBL" id="TDQ40982.1"/>
    </source>
</evidence>
<keyword evidence="2" id="KW-1185">Reference proteome</keyword>